<evidence type="ECO:0000313" key="1">
    <source>
        <dbReference type="EMBL" id="KAL3643673.1"/>
    </source>
</evidence>
<comment type="caution">
    <text evidence="1">The sequence shown here is derived from an EMBL/GenBank/DDBJ whole genome shotgun (WGS) entry which is preliminary data.</text>
</comment>
<proteinExistence type="predicted"/>
<accession>A0ABD3DN02</accession>
<dbReference type="EMBL" id="JAVIJP010000016">
    <property type="protein sequence ID" value="KAL3643673.1"/>
    <property type="molecule type" value="Genomic_DNA"/>
</dbReference>
<sequence length="83" mass="9478">MGFGGLLEFNIAETPSTLGYWLLENFDLMECVVKLRHDRELRVKADDVTHILGIQNGDAIVKRKAKNIPHPVVNERRAFFLVT</sequence>
<organism evidence="1 2">
    <name type="scientific">Castilleja foliolosa</name>
    <dbReference type="NCBI Taxonomy" id="1961234"/>
    <lineage>
        <taxon>Eukaryota</taxon>
        <taxon>Viridiplantae</taxon>
        <taxon>Streptophyta</taxon>
        <taxon>Embryophyta</taxon>
        <taxon>Tracheophyta</taxon>
        <taxon>Spermatophyta</taxon>
        <taxon>Magnoliopsida</taxon>
        <taxon>eudicotyledons</taxon>
        <taxon>Gunneridae</taxon>
        <taxon>Pentapetalae</taxon>
        <taxon>asterids</taxon>
        <taxon>lamiids</taxon>
        <taxon>Lamiales</taxon>
        <taxon>Orobanchaceae</taxon>
        <taxon>Pedicularideae</taxon>
        <taxon>Castillejinae</taxon>
        <taxon>Castilleja</taxon>
    </lineage>
</organism>
<dbReference type="AlphaFoldDB" id="A0ABD3DN02"/>
<gene>
    <name evidence="1" type="ORF">CASFOL_014488</name>
</gene>
<dbReference type="Proteomes" id="UP001632038">
    <property type="component" value="Unassembled WGS sequence"/>
</dbReference>
<reference evidence="2" key="1">
    <citation type="journal article" date="2024" name="IScience">
        <title>Strigolactones Initiate the Formation of Haustorium-like Structures in Castilleja.</title>
        <authorList>
            <person name="Buerger M."/>
            <person name="Peterson D."/>
            <person name="Chory J."/>
        </authorList>
    </citation>
    <scope>NUCLEOTIDE SEQUENCE [LARGE SCALE GENOMIC DNA]</scope>
</reference>
<name>A0ABD3DN02_9LAMI</name>
<keyword evidence="2" id="KW-1185">Reference proteome</keyword>
<evidence type="ECO:0000313" key="2">
    <source>
        <dbReference type="Proteomes" id="UP001632038"/>
    </source>
</evidence>
<protein>
    <submittedName>
        <fullName evidence="1">Uncharacterized protein</fullName>
    </submittedName>
</protein>